<dbReference type="GO" id="GO:0008474">
    <property type="term" value="F:palmitoyl-(protein) hydrolase activity"/>
    <property type="evidence" value="ECO:0007669"/>
    <property type="project" value="UniProtKB-EC"/>
</dbReference>
<evidence type="ECO:0000256" key="5">
    <source>
        <dbReference type="ARBA" id="ARBA00029392"/>
    </source>
</evidence>
<evidence type="ECO:0000256" key="3">
    <source>
        <dbReference type="ARBA" id="ARBA00014923"/>
    </source>
</evidence>
<dbReference type="Pfam" id="PF02230">
    <property type="entry name" value="Abhydrolase_2"/>
    <property type="match status" value="1"/>
</dbReference>
<gene>
    <name evidence="9" type="ORF">FWILDA_LOCUS9936</name>
</gene>
<feature type="domain" description="Phospholipase/carboxylesterase/thioesterase" evidence="8">
    <location>
        <begin position="1"/>
        <end position="138"/>
    </location>
</feature>
<comment type="caution">
    <text evidence="9">The sequence shown here is derived from an EMBL/GenBank/DDBJ whole genome shotgun (WGS) entry which is preliminary data.</text>
</comment>
<dbReference type="SUPFAM" id="SSF53474">
    <property type="entry name" value="alpha/beta-Hydrolases"/>
    <property type="match status" value="1"/>
</dbReference>
<dbReference type="InterPro" id="IPR050565">
    <property type="entry name" value="LYPA1-2/EST-like"/>
</dbReference>
<comment type="function">
    <text evidence="5">Hydrolyzes fatty acids from S-acylated cysteine residues in proteins with a strong preference for palmitoylated G-alpha proteins over other acyl substrates. Mediates the deacylation of G-alpha proteins such as GPA1 in vivo, but has weak or no activity toward palmitoylated Ras proteins. Has weak lysophospholipase activity in vitro; however such activity may not exist in vivo.</text>
</comment>
<evidence type="ECO:0000256" key="1">
    <source>
        <dbReference type="ARBA" id="ARBA00006499"/>
    </source>
</evidence>
<evidence type="ECO:0000256" key="7">
    <source>
        <dbReference type="ARBA" id="ARBA00047337"/>
    </source>
</evidence>
<evidence type="ECO:0000313" key="9">
    <source>
        <dbReference type="EMBL" id="CAI2181144.1"/>
    </source>
</evidence>
<evidence type="ECO:0000256" key="2">
    <source>
        <dbReference type="ARBA" id="ARBA00012423"/>
    </source>
</evidence>
<dbReference type="PANTHER" id="PTHR10655">
    <property type="entry name" value="LYSOPHOSPHOLIPASE-RELATED"/>
    <property type="match status" value="1"/>
</dbReference>
<dbReference type="InterPro" id="IPR003140">
    <property type="entry name" value="PLipase/COase/thioEstase"/>
</dbReference>
<evidence type="ECO:0000256" key="6">
    <source>
        <dbReference type="ARBA" id="ARBA00031195"/>
    </source>
</evidence>
<proteinExistence type="inferred from homology"/>
<name>A0A9W4WY73_9GLOM</name>
<dbReference type="OrthoDB" id="2418081at2759"/>
<dbReference type="AlphaFoldDB" id="A0A9W4WY73"/>
<dbReference type="PANTHER" id="PTHR10655:SF17">
    <property type="entry name" value="LYSOPHOSPHOLIPASE-LIKE PROTEIN 1"/>
    <property type="match status" value="1"/>
</dbReference>
<dbReference type="EMBL" id="CAMKVN010002445">
    <property type="protein sequence ID" value="CAI2181144.1"/>
    <property type="molecule type" value="Genomic_DNA"/>
</dbReference>
<evidence type="ECO:0000259" key="8">
    <source>
        <dbReference type="Pfam" id="PF02230"/>
    </source>
</evidence>
<dbReference type="InterPro" id="IPR029058">
    <property type="entry name" value="AB_hydrolase_fold"/>
</dbReference>
<organism evidence="9 10">
    <name type="scientific">Funneliformis geosporum</name>
    <dbReference type="NCBI Taxonomy" id="1117311"/>
    <lineage>
        <taxon>Eukaryota</taxon>
        <taxon>Fungi</taxon>
        <taxon>Fungi incertae sedis</taxon>
        <taxon>Mucoromycota</taxon>
        <taxon>Glomeromycotina</taxon>
        <taxon>Glomeromycetes</taxon>
        <taxon>Glomerales</taxon>
        <taxon>Glomeraceae</taxon>
        <taxon>Funneliformis</taxon>
    </lineage>
</organism>
<comment type="catalytic activity">
    <reaction evidence="7">
        <text>S-hexadecanoyl-L-cysteinyl-[protein] + H2O = L-cysteinyl-[protein] + hexadecanoate + H(+)</text>
        <dbReference type="Rhea" id="RHEA:19233"/>
        <dbReference type="Rhea" id="RHEA-COMP:10131"/>
        <dbReference type="Rhea" id="RHEA-COMP:11032"/>
        <dbReference type="ChEBI" id="CHEBI:7896"/>
        <dbReference type="ChEBI" id="CHEBI:15377"/>
        <dbReference type="ChEBI" id="CHEBI:15378"/>
        <dbReference type="ChEBI" id="CHEBI:29950"/>
        <dbReference type="ChEBI" id="CHEBI:74151"/>
        <dbReference type="EC" id="3.1.2.22"/>
    </reaction>
</comment>
<comment type="similarity">
    <text evidence="1">Belongs to the AB hydrolase superfamily. AB hydrolase 2 family.</text>
</comment>
<accession>A0A9W4WY73</accession>
<keyword evidence="4" id="KW-0378">Hydrolase</keyword>
<evidence type="ECO:0000256" key="4">
    <source>
        <dbReference type="ARBA" id="ARBA00022801"/>
    </source>
</evidence>
<dbReference type="EC" id="3.1.2.22" evidence="2"/>
<sequence length="147" mass="16544">MPAWYNIKGNPGDIMSLKEDKRGLLNSVNQIKQIVQREIKAGISPQKIMVVGHSQGASVALAVGLTSDYRLAGIIGLTKPENKIIPFFLYHNYYDDIIPAYIGDQSATLLKEKGYQVEFDNLFNGSHFFKPEELQEILTKKLKEFLA</sequence>
<reference evidence="9" key="1">
    <citation type="submission" date="2022-08" db="EMBL/GenBank/DDBJ databases">
        <authorList>
            <person name="Kallberg Y."/>
            <person name="Tangrot J."/>
            <person name="Rosling A."/>
        </authorList>
    </citation>
    <scope>NUCLEOTIDE SEQUENCE</scope>
    <source>
        <strain evidence="9">Wild A</strain>
    </source>
</reference>
<dbReference type="Proteomes" id="UP001153678">
    <property type="component" value="Unassembled WGS sequence"/>
</dbReference>
<evidence type="ECO:0000313" key="10">
    <source>
        <dbReference type="Proteomes" id="UP001153678"/>
    </source>
</evidence>
<dbReference type="Gene3D" id="3.40.50.1820">
    <property type="entry name" value="alpha/beta hydrolase"/>
    <property type="match status" value="1"/>
</dbReference>
<keyword evidence="10" id="KW-1185">Reference proteome</keyword>
<protein>
    <recommendedName>
        <fullName evidence="3">Acyl-protein thioesterase 1</fullName>
        <ecNumber evidence="2">3.1.2.22</ecNumber>
    </recommendedName>
    <alternativeName>
        <fullName evidence="6">Palmitoyl-protein hydrolase</fullName>
    </alternativeName>
</protein>